<protein>
    <submittedName>
        <fullName evidence="2">Uncharacterized protein</fullName>
    </submittedName>
</protein>
<dbReference type="EMBL" id="FNDE01000043">
    <property type="protein sequence ID" value="SDH68488.1"/>
    <property type="molecule type" value="Genomic_DNA"/>
</dbReference>
<dbReference type="OrthoDB" id="2680502at2"/>
<gene>
    <name evidence="1" type="ORF">K3F53_16870</name>
    <name evidence="2" type="ORF">SAMN04489735_104318</name>
</gene>
<sequence>MKAGKTQEYRFGLLKEIYSRHIQSGGNSETVEISTRTERLAYRYLAKRGFISCAERKDGLFKVFLLPEGINYIKNAEKD</sequence>
<dbReference type="RefSeq" id="WP_057897516.1">
    <property type="nucleotide sequence ID" value="NZ_CP080764.1"/>
</dbReference>
<evidence type="ECO:0000313" key="4">
    <source>
        <dbReference type="Proteomes" id="UP000826616"/>
    </source>
</evidence>
<name>A0A1G8EF22_ANETH</name>
<evidence type="ECO:0000313" key="3">
    <source>
        <dbReference type="Proteomes" id="UP000198956"/>
    </source>
</evidence>
<reference evidence="1 4" key="2">
    <citation type="submission" date="2021-08" db="EMBL/GenBank/DDBJ databases">
        <title>Complete genome sequence of the strain Aneurinibacillus thermoaerophilus CCM 8960.</title>
        <authorList>
            <person name="Musilova J."/>
            <person name="Kourilova X."/>
            <person name="Pernicova I."/>
            <person name="Bezdicek M."/>
            <person name="Lengerova M."/>
            <person name="Obruca S."/>
            <person name="Sedlar K."/>
        </authorList>
    </citation>
    <scope>NUCLEOTIDE SEQUENCE [LARGE SCALE GENOMIC DNA]</scope>
    <source>
        <strain evidence="1 4">CCM 8960</strain>
    </source>
</reference>
<dbReference type="Proteomes" id="UP000198956">
    <property type="component" value="Unassembled WGS sequence"/>
</dbReference>
<evidence type="ECO:0000313" key="1">
    <source>
        <dbReference type="EMBL" id="QYY42491.1"/>
    </source>
</evidence>
<proteinExistence type="predicted"/>
<accession>A0A1G8EF22</accession>
<organism evidence="2 3">
    <name type="scientific">Aneurinibacillus thermoaerophilus</name>
    <dbReference type="NCBI Taxonomy" id="143495"/>
    <lineage>
        <taxon>Bacteria</taxon>
        <taxon>Bacillati</taxon>
        <taxon>Bacillota</taxon>
        <taxon>Bacilli</taxon>
        <taxon>Bacillales</taxon>
        <taxon>Paenibacillaceae</taxon>
        <taxon>Aneurinibacillus group</taxon>
        <taxon>Aneurinibacillus</taxon>
    </lineage>
</organism>
<dbReference type="AlphaFoldDB" id="A0A1G8EF22"/>
<dbReference type="GeneID" id="97143056"/>
<evidence type="ECO:0000313" key="2">
    <source>
        <dbReference type="EMBL" id="SDH68488.1"/>
    </source>
</evidence>
<keyword evidence="4" id="KW-1185">Reference proteome</keyword>
<reference evidence="2 3" key="1">
    <citation type="submission" date="2016-10" db="EMBL/GenBank/DDBJ databases">
        <authorList>
            <person name="de Groot N.N."/>
        </authorList>
    </citation>
    <scope>NUCLEOTIDE SEQUENCE [LARGE SCALE GENOMIC DNA]</scope>
    <source>
        <strain evidence="2 3">L 420-91</strain>
    </source>
</reference>
<dbReference type="EMBL" id="CP080764">
    <property type="protein sequence ID" value="QYY42491.1"/>
    <property type="molecule type" value="Genomic_DNA"/>
</dbReference>
<dbReference type="Proteomes" id="UP000826616">
    <property type="component" value="Chromosome"/>
</dbReference>